<accession>A6M3H3</accession>
<name>A6M3H3_CLOB8</name>
<keyword evidence="1" id="KW-1133">Transmembrane helix</keyword>
<proteinExistence type="predicted"/>
<reference evidence="2 3" key="2">
    <citation type="journal article" date="2011" name="BMC Genomics">
        <title>Single-nucleotide resolution analysis of the transcriptome structure of Clostridium beijerinckii NCIMB 8052 using RNA-Seq.</title>
        <authorList>
            <person name="Wang Y."/>
            <person name="Li X."/>
            <person name="Mao Y."/>
            <person name="Blaschek H.P."/>
        </authorList>
    </citation>
    <scope>NUCLEOTIDE SEQUENCE [LARGE SCALE GENOMIC DNA]</scope>
    <source>
        <strain evidence="3">ATCC 51743 / NCIMB 8052</strain>
    </source>
</reference>
<organism evidence="2 3">
    <name type="scientific">Clostridium beijerinckii (strain ATCC 51743 / NCIMB 8052)</name>
    <name type="common">Clostridium acetobutylicum</name>
    <dbReference type="NCBI Taxonomy" id="290402"/>
    <lineage>
        <taxon>Bacteria</taxon>
        <taxon>Bacillati</taxon>
        <taxon>Bacillota</taxon>
        <taxon>Clostridia</taxon>
        <taxon>Eubacteriales</taxon>
        <taxon>Clostridiaceae</taxon>
        <taxon>Clostridium</taxon>
    </lineage>
</organism>
<reference evidence="2 3" key="3">
    <citation type="journal article" date="2012" name="BMC Genomics">
        <title>Genome-wide dynamic transcriptional profiling in clostridium beijerinckii NCIMB 8052 using single-nucleotide resolution RNA-Seq.</title>
        <authorList>
            <person name="Wang Y."/>
            <person name="Li X."/>
            <person name="Mao Y."/>
            <person name="Blaschek H.P."/>
        </authorList>
    </citation>
    <scope>NUCLEOTIDE SEQUENCE [LARGE SCALE GENOMIC DNA]</scope>
    <source>
        <strain evidence="3">ATCC 51743 / NCIMB 8052</strain>
    </source>
</reference>
<dbReference type="Proteomes" id="UP000000565">
    <property type="component" value="Chromosome"/>
</dbReference>
<gene>
    <name evidence="2" type="ordered locus">Cbei_5047</name>
</gene>
<dbReference type="AlphaFoldDB" id="A6M3H3"/>
<dbReference type="RefSeq" id="WP_012061196.1">
    <property type="nucleotide sequence ID" value="NC_009617.1"/>
</dbReference>
<dbReference type="KEGG" id="cbe:Cbei_5047"/>
<feature type="transmembrane region" description="Helical" evidence="1">
    <location>
        <begin position="21"/>
        <end position="39"/>
    </location>
</feature>
<reference evidence="2 3" key="1">
    <citation type="submission" date="2007-06" db="EMBL/GenBank/DDBJ databases">
        <title>Complete sequence of Clostridium beijerinckii NCIMB 8052.</title>
        <authorList>
            <consortium name="US DOE Joint Genome Institute"/>
            <person name="Copeland A."/>
            <person name="Lucas S."/>
            <person name="Lapidus A."/>
            <person name="Barry K."/>
            <person name="Detter J.C."/>
            <person name="Glavina del Rio T."/>
            <person name="Hammon N."/>
            <person name="Israni S."/>
            <person name="Dalin E."/>
            <person name="Tice H."/>
            <person name="Pitluck S."/>
            <person name="Sims D."/>
            <person name="Brettin T."/>
            <person name="Bruce D."/>
            <person name="Tapia R."/>
            <person name="Brainard J."/>
            <person name="Schmutz J."/>
            <person name="Larimer F."/>
            <person name="Land M."/>
            <person name="Hauser L."/>
            <person name="Kyrpides N."/>
            <person name="Mikhailova N."/>
            <person name="Bennet G."/>
            <person name="Cann I."/>
            <person name="Chen J.-S."/>
            <person name="Contreras A.L."/>
            <person name="Jones D."/>
            <person name="Kashket E."/>
            <person name="Mitchell W."/>
            <person name="Stoddard S."/>
            <person name="Schwarz W."/>
            <person name="Qureshi N."/>
            <person name="Young M."/>
            <person name="Shi Z."/>
            <person name="Ezeji T."/>
            <person name="White B."/>
            <person name="Blaschek H."/>
            <person name="Richardson P."/>
        </authorList>
    </citation>
    <scope>NUCLEOTIDE SEQUENCE [LARGE SCALE GENOMIC DNA]</scope>
    <source>
        <strain evidence="3">ATCC 51743 / NCIMB 8052</strain>
    </source>
</reference>
<evidence type="ECO:0000313" key="2">
    <source>
        <dbReference type="EMBL" id="ABR37153.1"/>
    </source>
</evidence>
<evidence type="ECO:0000313" key="3">
    <source>
        <dbReference type="Proteomes" id="UP000000565"/>
    </source>
</evidence>
<keyword evidence="1" id="KW-0472">Membrane</keyword>
<evidence type="ECO:0000256" key="1">
    <source>
        <dbReference type="SAM" id="Phobius"/>
    </source>
</evidence>
<evidence type="ECO:0008006" key="4">
    <source>
        <dbReference type="Google" id="ProtNLM"/>
    </source>
</evidence>
<dbReference type="HOGENOM" id="CLU_2179195_0_0_9"/>
<dbReference type="EMBL" id="CP000721">
    <property type="protein sequence ID" value="ABR37153.1"/>
    <property type="molecule type" value="Genomic_DNA"/>
</dbReference>
<protein>
    <recommendedName>
        <fullName evidence="4">ABC-2 family transporter protein</fullName>
    </recommendedName>
</protein>
<sequence>MVYITWMVIGILAENQASAEIIGMPFFMVIFLAGTLAKMNNIAGMAANFLPNYNMQVLPGRIFTNEPLNINFAYNILVILLWIIIGAGIFVYAYKKKTDSIISLFLIVT</sequence>
<keyword evidence="1" id="KW-0812">Transmembrane</keyword>
<feature type="transmembrane region" description="Helical" evidence="1">
    <location>
        <begin position="72"/>
        <end position="94"/>
    </location>
</feature>